<keyword evidence="1" id="KW-0812">Transmembrane</keyword>
<protein>
    <submittedName>
        <fullName evidence="2">Uncharacterized protein</fullName>
    </submittedName>
</protein>
<dbReference type="AlphaFoldDB" id="A0A1B0BD94"/>
<accession>A0A1B0BD94</accession>
<feature type="transmembrane region" description="Helical" evidence="1">
    <location>
        <begin position="133"/>
        <end position="150"/>
    </location>
</feature>
<reference evidence="3" key="1">
    <citation type="submission" date="2015-01" db="EMBL/GenBank/DDBJ databases">
        <authorList>
            <person name="Aksoy S."/>
            <person name="Warren W."/>
            <person name="Wilson R.K."/>
        </authorList>
    </citation>
    <scope>NUCLEOTIDE SEQUENCE [LARGE SCALE GENOMIC DNA]</scope>
    <source>
        <strain evidence="3">IAEA</strain>
    </source>
</reference>
<keyword evidence="3" id="KW-1185">Reference proteome</keyword>
<proteinExistence type="predicted"/>
<dbReference type="VEuPathDB" id="VectorBase:GPPI026394"/>
<organism evidence="2 3">
    <name type="scientific">Glossina palpalis gambiensis</name>
    <dbReference type="NCBI Taxonomy" id="67801"/>
    <lineage>
        <taxon>Eukaryota</taxon>
        <taxon>Metazoa</taxon>
        <taxon>Ecdysozoa</taxon>
        <taxon>Arthropoda</taxon>
        <taxon>Hexapoda</taxon>
        <taxon>Insecta</taxon>
        <taxon>Pterygota</taxon>
        <taxon>Neoptera</taxon>
        <taxon>Endopterygota</taxon>
        <taxon>Diptera</taxon>
        <taxon>Brachycera</taxon>
        <taxon>Muscomorpha</taxon>
        <taxon>Hippoboscoidea</taxon>
        <taxon>Glossinidae</taxon>
        <taxon>Glossina</taxon>
    </lineage>
</organism>
<keyword evidence="1" id="KW-1133">Transmembrane helix</keyword>
<feature type="transmembrane region" description="Helical" evidence="1">
    <location>
        <begin position="170"/>
        <end position="189"/>
    </location>
</feature>
<evidence type="ECO:0000313" key="3">
    <source>
        <dbReference type="Proteomes" id="UP000092460"/>
    </source>
</evidence>
<reference evidence="2" key="2">
    <citation type="submission" date="2020-05" db="UniProtKB">
        <authorList>
            <consortium name="EnsemblMetazoa"/>
        </authorList>
    </citation>
    <scope>IDENTIFICATION</scope>
    <source>
        <strain evidence="2">IAEA</strain>
    </source>
</reference>
<name>A0A1B0BD94_9MUSC</name>
<dbReference type="Proteomes" id="UP000092460">
    <property type="component" value="Unassembled WGS sequence"/>
</dbReference>
<evidence type="ECO:0000313" key="2">
    <source>
        <dbReference type="EnsemblMetazoa" id="GPPI026394-PA"/>
    </source>
</evidence>
<dbReference type="EnsemblMetazoa" id="GPPI026394-RA">
    <property type="protein sequence ID" value="GPPI026394-PA"/>
    <property type="gene ID" value="GPPI026394"/>
</dbReference>
<sequence length="191" mass="21143">MTNFIYFIRPFVPNIFALSKPVILMSKSWKFNCNGALLSDLDTISLSSFTNFKLGMLKRGFPSGYKRIISFIVWPFVPNIFALSKPVILMSKSWKFNCNGALLSDLDTISLSSFTNFKFGILKRGFPSGYKRIISFIVWIACTVMSPLFITLLSSLSSSSIPDSALHSNGYASSLSSISFSISGLVGILKK</sequence>
<dbReference type="EMBL" id="JXJN01012384">
    <property type="status" value="NOT_ANNOTATED_CDS"/>
    <property type="molecule type" value="Genomic_DNA"/>
</dbReference>
<keyword evidence="1" id="KW-0472">Membrane</keyword>
<evidence type="ECO:0000256" key="1">
    <source>
        <dbReference type="SAM" id="Phobius"/>
    </source>
</evidence>